<evidence type="ECO:0000256" key="1">
    <source>
        <dbReference type="SAM" id="Phobius"/>
    </source>
</evidence>
<organism evidence="2 3">
    <name type="scientific">Bacillus carboniphilus</name>
    <dbReference type="NCBI Taxonomy" id="86663"/>
    <lineage>
        <taxon>Bacteria</taxon>
        <taxon>Bacillati</taxon>
        <taxon>Bacillota</taxon>
        <taxon>Bacilli</taxon>
        <taxon>Bacillales</taxon>
        <taxon>Bacillaceae</taxon>
        <taxon>Bacillus</taxon>
    </lineage>
</organism>
<evidence type="ECO:0000313" key="3">
    <source>
        <dbReference type="Proteomes" id="UP001500782"/>
    </source>
</evidence>
<accession>A0ABN0W768</accession>
<keyword evidence="1" id="KW-0472">Membrane</keyword>
<feature type="transmembrane region" description="Helical" evidence="1">
    <location>
        <begin position="93"/>
        <end position="114"/>
    </location>
</feature>
<feature type="transmembrane region" description="Helical" evidence="1">
    <location>
        <begin position="29"/>
        <end position="47"/>
    </location>
</feature>
<proteinExistence type="predicted"/>
<comment type="caution">
    <text evidence="2">The sequence shown here is derived from an EMBL/GenBank/DDBJ whole genome shotgun (WGS) entry which is preliminary data.</text>
</comment>
<dbReference type="EMBL" id="BAAADJ010000018">
    <property type="protein sequence ID" value="GAA0327520.1"/>
    <property type="molecule type" value="Genomic_DNA"/>
</dbReference>
<keyword evidence="1" id="KW-0812">Transmembrane</keyword>
<feature type="transmembrane region" description="Helical" evidence="1">
    <location>
        <begin position="126"/>
        <end position="147"/>
    </location>
</feature>
<keyword evidence="1" id="KW-1133">Transmembrane helix</keyword>
<feature type="transmembrane region" description="Helical" evidence="1">
    <location>
        <begin position="68"/>
        <end position="87"/>
    </location>
</feature>
<keyword evidence="3" id="KW-1185">Reference proteome</keyword>
<feature type="transmembrane region" description="Helical" evidence="1">
    <location>
        <begin position="5"/>
        <end position="23"/>
    </location>
</feature>
<protein>
    <recommendedName>
        <fullName evidence="4">Permease</fullName>
    </recommendedName>
</protein>
<name>A0ABN0W768_9BACI</name>
<evidence type="ECO:0008006" key="4">
    <source>
        <dbReference type="Google" id="ProtNLM"/>
    </source>
</evidence>
<gene>
    <name evidence="2" type="ORF">GCM10008967_17520</name>
</gene>
<evidence type="ECO:0000313" key="2">
    <source>
        <dbReference type="EMBL" id="GAA0327520.1"/>
    </source>
</evidence>
<reference evidence="2 3" key="1">
    <citation type="journal article" date="2019" name="Int. J. Syst. Evol. Microbiol.">
        <title>The Global Catalogue of Microorganisms (GCM) 10K type strain sequencing project: providing services to taxonomists for standard genome sequencing and annotation.</title>
        <authorList>
            <consortium name="The Broad Institute Genomics Platform"/>
            <consortium name="The Broad Institute Genome Sequencing Center for Infectious Disease"/>
            <person name="Wu L."/>
            <person name="Ma J."/>
        </authorList>
    </citation>
    <scope>NUCLEOTIDE SEQUENCE [LARGE SCALE GENOMIC DNA]</scope>
    <source>
        <strain evidence="2 3">JCM 9731</strain>
    </source>
</reference>
<sequence length="164" mass="19742">MFPRFVLYSGLILSWISFLFIPNYEKKKFFPAALLGSVCLTFVYEMAYINKWWKLNKLIAKWLRISDYSFILGPFFVGTIWIFHLTYKFGSWVFFLSNLILDSFFAFAIMPLFERIGIVKLKRIKRIGILGLMQSVAVVIFFFQKWIENIYRERPDYQNDEQYE</sequence>
<dbReference type="Proteomes" id="UP001500782">
    <property type="component" value="Unassembled WGS sequence"/>
</dbReference>